<keyword evidence="12" id="KW-1185">Reference proteome</keyword>
<protein>
    <submittedName>
        <fullName evidence="11">F5/8 type C domain-containing protein</fullName>
    </submittedName>
</protein>
<dbReference type="GO" id="GO:0004553">
    <property type="term" value="F:hydrolase activity, hydrolyzing O-glycosyl compounds"/>
    <property type="evidence" value="ECO:0007669"/>
    <property type="project" value="InterPro"/>
</dbReference>
<feature type="active site" description="Proton acceptor" evidence="8">
    <location>
        <position position="43"/>
    </location>
</feature>
<dbReference type="OrthoDB" id="3308423at2"/>
<dbReference type="InParanoid" id="A0A1I2FF29"/>
<gene>
    <name evidence="11" type="ORF">SAMN05444380_1289</name>
</gene>
<evidence type="ECO:0000256" key="2">
    <source>
        <dbReference type="ARBA" id="ARBA00022651"/>
    </source>
</evidence>
<evidence type="ECO:0000313" key="12">
    <source>
        <dbReference type="Proteomes" id="UP000181976"/>
    </source>
</evidence>
<dbReference type="SUPFAM" id="SSF75005">
    <property type="entry name" value="Arabinanase/levansucrase/invertase"/>
    <property type="match status" value="1"/>
</dbReference>
<dbReference type="RefSeq" id="WP_010528610.1">
    <property type="nucleotide sequence ID" value="NZ_AFSL01000089.1"/>
</dbReference>
<dbReference type="InterPro" id="IPR008979">
    <property type="entry name" value="Galactose-bd-like_sf"/>
</dbReference>
<feature type="domain" description="F5/8 type C" evidence="10">
    <location>
        <begin position="339"/>
        <end position="481"/>
    </location>
</feature>
<dbReference type="InterPro" id="IPR000421">
    <property type="entry name" value="FA58C"/>
</dbReference>
<evidence type="ECO:0000256" key="6">
    <source>
        <dbReference type="ARBA" id="ARBA00023277"/>
    </source>
</evidence>
<feature type="site" description="Important for catalytic activity, responsible for pKa modulation of the active site Glu and correct orientation of both the proton donor and substrate" evidence="9">
    <location>
        <position position="157"/>
    </location>
</feature>
<dbReference type="SUPFAM" id="SSF49899">
    <property type="entry name" value="Concanavalin A-like lectins/glucanases"/>
    <property type="match status" value="1"/>
</dbReference>
<dbReference type="InterPro" id="IPR013320">
    <property type="entry name" value="ConA-like_dom_sf"/>
</dbReference>
<dbReference type="Pfam" id="PF04616">
    <property type="entry name" value="Glyco_hydro_43"/>
    <property type="match status" value="1"/>
</dbReference>
<dbReference type="Pfam" id="PF00754">
    <property type="entry name" value="F5_F8_type_C"/>
    <property type="match status" value="1"/>
</dbReference>
<organism evidence="11 12">
    <name type="scientific">Thermophagus xiamenensis</name>
    <dbReference type="NCBI Taxonomy" id="385682"/>
    <lineage>
        <taxon>Bacteria</taxon>
        <taxon>Pseudomonadati</taxon>
        <taxon>Bacteroidota</taxon>
        <taxon>Bacteroidia</taxon>
        <taxon>Marinilabiliales</taxon>
        <taxon>Marinilabiliaceae</taxon>
        <taxon>Thermophagus</taxon>
    </lineage>
</organism>
<keyword evidence="5" id="KW-1015">Disulfide bond</keyword>
<keyword evidence="7" id="KW-0326">Glycosidase</keyword>
<accession>A0A1I2FF29</accession>
<keyword evidence="3" id="KW-0732">Signal</keyword>
<evidence type="ECO:0000256" key="9">
    <source>
        <dbReference type="PIRSR" id="PIRSR606710-2"/>
    </source>
</evidence>
<comment type="similarity">
    <text evidence="1">Belongs to the glycosyl hydrolase 43 family.</text>
</comment>
<dbReference type="Gene3D" id="2.60.120.200">
    <property type="match status" value="1"/>
</dbReference>
<evidence type="ECO:0000256" key="3">
    <source>
        <dbReference type="ARBA" id="ARBA00022729"/>
    </source>
</evidence>
<evidence type="ECO:0000256" key="8">
    <source>
        <dbReference type="PIRSR" id="PIRSR606710-1"/>
    </source>
</evidence>
<dbReference type="Proteomes" id="UP000181976">
    <property type="component" value="Unassembled WGS sequence"/>
</dbReference>
<keyword evidence="4" id="KW-0378">Hydrolase</keyword>
<dbReference type="STRING" id="385682.SAMN05444380_1289"/>
<dbReference type="InterPro" id="IPR023296">
    <property type="entry name" value="Glyco_hydro_beta-prop_sf"/>
</dbReference>
<dbReference type="PROSITE" id="PS50022">
    <property type="entry name" value="FA58C_3"/>
    <property type="match status" value="1"/>
</dbReference>
<evidence type="ECO:0000256" key="4">
    <source>
        <dbReference type="ARBA" id="ARBA00022801"/>
    </source>
</evidence>
<keyword evidence="2" id="KW-0858">Xylan degradation</keyword>
<evidence type="ECO:0000256" key="1">
    <source>
        <dbReference type="ARBA" id="ARBA00009865"/>
    </source>
</evidence>
<reference evidence="11 12" key="1">
    <citation type="submission" date="2016-10" db="EMBL/GenBank/DDBJ databases">
        <authorList>
            <person name="de Groot N.N."/>
        </authorList>
    </citation>
    <scope>NUCLEOTIDE SEQUENCE [LARGE SCALE GENOMIC DNA]</scope>
    <source>
        <strain evidence="11 12">DSM 19012</strain>
    </source>
</reference>
<name>A0A1I2FF29_9BACT</name>
<dbReference type="CDD" id="cd18608">
    <property type="entry name" value="GH43_F5-8_typeC-like"/>
    <property type="match status" value="1"/>
</dbReference>
<evidence type="ECO:0000313" key="11">
    <source>
        <dbReference type="EMBL" id="SFF03116.1"/>
    </source>
</evidence>
<dbReference type="eggNOG" id="COG3507">
    <property type="taxonomic scope" value="Bacteria"/>
</dbReference>
<evidence type="ECO:0000259" key="10">
    <source>
        <dbReference type="PROSITE" id="PS50022"/>
    </source>
</evidence>
<dbReference type="InterPro" id="IPR052176">
    <property type="entry name" value="Glycosyl_Hydrlase_43_Enz"/>
</dbReference>
<keyword evidence="6" id="KW-0119">Carbohydrate metabolism</keyword>
<dbReference type="SMART" id="SM00560">
    <property type="entry name" value="LamGL"/>
    <property type="match status" value="1"/>
</dbReference>
<dbReference type="InterPro" id="IPR006710">
    <property type="entry name" value="Glyco_hydro_43"/>
</dbReference>
<dbReference type="PANTHER" id="PTHR43772:SF2">
    <property type="entry name" value="PUTATIVE (AFU_ORTHOLOGUE AFUA_2G04480)-RELATED"/>
    <property type="match status" value="1"/>
</dbReference>
<dbReference type="GO" id="GO:0045493">
    <property type="term" value="P:xylan catabolic process"/>
    <property type="evidence" value="ECO:0007669"/>
    <property type="project" value="UniProtKB-KW"/>
</dbReference>
<dbReference type="SUPFAM" id="SSF49785">
    <property type="entry name" value="Galactose-binding domain-like"/>
    <property type="match status" value="1"/>
</dbReference>
<dbReference type="EMBL" id="FONA01000028">
    <property type="protein sequence ID" value="SFF03116.1"/>
    <property type="molecule type" value="Genomic_DNA"/>
</dbReference>
<sequence length="721" mass="80381">MKNRFLTCIIFFATVFFVPEIGAQVKARSKNVRNPLIPGYFADPTVKKFGDTFYLYSTTDGIKLASGEPQVWISKDFVNWFNHEMELEVPEGLTNVWAPDVQKGSDGRYYLFWGNCQLGCNIYGYVADSPMGPWKAINDGQAVITVGTGLDNLPALDAQYFIDDNGAIYSWFGTWCHLFGGLGWAQIDPTDMSTILKSGGIPMEQIPHAFEAPFVFKRKGKYFLMYSSGDCRLSSYAVHYSVGDHPEGPYSYGENSPILQSSQDGTVDGPGHNSVLEVNNNYYILYHRHNYPHSTGGMFRQICADRLLFENDTTIAKVDPTHKGVGYLGPNQIDYENYARNASVFASSSYHLASKATKFSKEDINYLFEPEFAIDGNNGTLWKAGSVFLPQTLTLDLGKVQNIKRVMIYFEYPTFYYQYRIETSTDSINWKLFADKTDNRRSGSPMIDDNEAKARFVKITVTGTEKTGLFAAIWEVKIFNALFEVPSFQNSIKLNDSGNHKPMGCIIHLNTDNLNSGWMTESIPNLGVLGGFFSASKPLAIKKIDGVKALAFDGESVLYSSKNAPESLSWNAPFSVSAWVNNPDVGANECIITWTSRKNMLQGSYSALMYGSGHYGAVAHGDGYVDLAFEKVPEPGRWHHFALVFDGMKEVLYINGKAVKEQPINLFVKNSSILIGGSGLPQENFSGYIANIRLYDIPLTHDDVIKLMNESLPQGLQFVGK</sequence>
<dbReference type="PANTHER" id="PTHR43772">
    <property type="entry name" value="ENDO-1,4-BETA-XYLANASE"/>
    <property type="match status" value="1"/>
</dbReference>
<dbReference type="InterPro" id="IPR006558">
    <property type="entry name" value="LamG-like"/>
</dbReference>
<evidence type="ECO:0000256" key="7">
    <source>
        <dbReference type="ARBA" id="ARBA00023295"/>
    </source>
</evidence>
<evidence type="ECO:0000256" key="5">
    <source>
        <dbReference type="ARBA" id="ARBA00023157"/>
    </source>
</evidence>
<dbReference type="Pfam" id="PF13385">
    <property type="entry name" value="Laminin_G_3"/>
    <property type="match status" value="1"/>
</dbReference>
<keyword evidence="2" id="KW-0624">Polysaccharide degradation</keyword>
<dbReference type="Gene3D" id="2.60.120.260">
    <property type="entry name" value="Galactose-binding domain-like"/>
    <property type="match status" value="1"/>
</dbReference>
<proteinExistence type="inferred from homology"/>
<dbReference type="AlphaFoldDB" id="A0A1I2FF29"/>
<feature type="active site" description="Proton donor" evidence="8">
    <location>
        <position position="211"/>
    </location>
</feature>
<dbReference type="Gene3D" id="2.115.10.20">
    <property type="entry name" value="Glycosyl hydrolase domain, family 43"/>
    <property type="match status" value="1"/>
</dbReference>